<evidence type="ECO:0000313" key="6">
    <source>
        <dbReference type="EMBL" id="KAF0979668.1"/>
    </source>
</evidence>
<dbReference type="GO" id="GO:0005874">
    <property type="term" value="C:microtubule"/>
    <property type="evidence" value="ECO:0007669"/>
    <property type="project" value="UniProtKB-KW"/>
</dbReference>
<keyword evidence="4" id="KW-0493">Microtubule</keyword>
<dbReference type="PANTHER" id="PTHR24115">
    <property type="entry name" value="KINESIN-RELATED"/>
    <property type="match status" value="1"/>
</dbReference>
<evidence type="ECO:0000259" key="5">
    <source>
        <dbReference type="PROSITE" id="PS50067"/>
    </source>
</evidence>
<dbReference type="Pfam" id="PF00225">
    <property type="entry name" value="Kinesin"/>
    <property type="match status" value="2"/>
</dbReference>
<evidence type="ECO:0000256" key="3">
    <source>
        <dbReference type="PROSITE-ProRule" id="PRU00283"/>
    </source>
</evidence>
<reference evidence="6 7" key="1">
    <citation type="journal article" date="2019" name="Sci. Rep.">
        <title>Nanopore sequencing improves the draft genome of the human pathogenic amoeba Naegleria fowleri.</title>
        <authorList>
            <person name="Liechti N."/>
            <person name="Schurch N."/>
            <person name="Bruggmann R."/>
            <person name="Wittwer M."/>
        </authorList>
    </citation>
    <scope>NUCLEOTIDE SEQUENCE [LARGE SCALE GENOMIC DNA]</scope>
    <source>
        <strain evidence="6 7">ATCC 30894</strain>
    </source>
</reference>
<dbReference type="PROSITE" id="PS00411">
    <property type="entry name" value="KINESIN_MOTOR_1"/>
    <property type="match status" value="1"/>
</dbReference>
<evidence type="ECO:0000256" key="4">
    <source>
        <dbReference type="RuleBase" id="RU000394"/>
    </source>
</evidence>
<dbReference type="VEuPathDB" id="AmoebaDB:NF0081750"/>
<dbReference type="InterPro" id="IPR027640">
    <property type="entry name" value="Kinesin-like_fam"/>
</dbReference>
<dbReference type="GO" id="GO:0005524">
    <property type="term" value="F:ATP binding"/>
    <property type="evidence" value="ECO:0007669"/>
    <property type="project" value="UniProtKB-UniRule"/>
</dbReference>
<dbReference type="PRINTS" id="PR00380">
    <property type="entry name" value="KINESINHEAVY"/>
</dbReference>
<dbReference type="InterPro" id="IPR036961">
    <property type="entry name" value="Kinesin_motor_dom_sf"/>
</dbReference>
<comment type="similarity">
    <text evidence="3 4">Belongs to the TRAFAC class myosin-kinesin ATPase superfamily. Kinesin family.</text>
</comment>
<evidence type="ECO:0000313" key="7">
    <source>
        <dbReference type="Proteomes" id="UP000444721"/>
    </source>
</evidence>
<dbReference type="SUPFAM" id="SSF52540">
    <property type="entry name" value="P-loop containing nucleoside triphosphate hydrolases"/>
    <property type="match status" value="1"/>
</dbReference>
<dbReference type="GO" id="GO:0008017">
    <property type="term" value="F:microtubule binding"/>
    <property type="evidence" value="ECO:0007669"/>
    <property type="project" value="InterPro"/>
</dbReference>
<dbReference type="InterPro" id="IPR027417">
    <property type="entry name" value="P-loop_NTPase"/>
</dbReference>
<dbReference type="GO" id="GO:0016887">
    <property type="term" value="F:ATP hydrolysis activity"/>
    <property type="evidence" value="ECO:0007669"/>
    <property type="project" value="TreeGrafter"/>
</dbReference>
<dbReference type="OMA" id="VECCYLE"/>
<dbReference type="AlphaFoldDB" id="A0A6A5C1B0"/>
<dbReference type="SMART" id="SM00129">
    <property type="entry name" value="KISc"/>
    <property type="match status" value="1"/>
</dbReference>
<dbReference type="GO" id="GO:0007018">
    <property type="term" value="P:microtubule-based movement"/>
    <property type="evidence" value="ECO:0007669"/>
    <property type="project" value="InterPro"/>
</dbReference>
<dbReference type="InterPro" id="IPR019821">
    <property type="entry name" value="Kinesin_motor_CS"/>
</dbReference>
<organism evidence="6 7">
    <name type="scientific">Naegleria fowleri</name>
    <name type="common">Brain eating amoeba</name>
    <dbReference type="NCBI Taxonomy" id="5763"/>
    <lineage>
        <taxon>Eukaryota</taxon>
        <taxon>Discoba</taxon>
        <taxon>Heterolobosea</taxon>
        <taxon>Tetramitia</taxon>
        <taxon>Eutetramitia</taxon>
        <taxon>Vahlkampfiidae</taxon>
        <taxon>Naegleria</taxon>
    </lineage>
</organism>
<dbReference type="Proteomes" id="UP000444721">
    <property type="component" value="Unassembled WGS sequence"/>
</dbReference>
<proteinExistence type="inferred from homology"/>
<dbReference type="GO" id="GO:0003777">
    <property type="term" value="F:microtubule motor activity"/>
    <property type="evidence" value="ECO:0007669"/>
    <property type="project" value="InterPro"/>
</dbReference>
<dbReference type="GeneID" id="68108554"/>
<dbReference type="PROSITE" id="PS50067">
    <property type="entry name" value="KINESIN_MOTOR_2"/>
    <property type="match status" value="1"/>
</dbReference>
<dbReference type="VEuPathDB" id="AmoebaDB:FDP41_001336"/>
<keyword evidence="1 3" id="KW-0547">Nucleotide-binding</keyword>
<dbReference type="EMBL" id="VFQX01000023">
    <property type="protein sequence ID" value="KAF0979668.1"/>
    <property type="molecule type" value="Genomic_DNA"/>
</dbReference>
<keyword evidence="3 4" id="KW-0505">Motor protein</keyword>
<evidence type="ECO:0000256" key="2">
    <source>
        <dbReference type="ARBA" id="ARBA00022840"/>
    </source>
</evidence>
<dbReference type="VEuPathDB" id="AmoebaDB:NfTy_030040"/>
<protein>
    <recommendedName>
        <fullName evidence="4">Kinesin-like protein</fullName>
    </recommendedName>
</protein>
<dbReference type="OrthoDB" id="3176171at2759"/>
<sequence>MVGKDQQPLVTMKKNSDIVEVKRASTSLTGDKRTTKDHFKFDYVYEGNTPQTQIYEDLGKVIVENAVCGVNCCLFAYGQTSSGKTHTMLGHDLYSTIETCKNKYEALKPLIFDCFKPLFFIFPYDIIYSIYEMTGMDISNHGIIPRVVKELFSSIRKYHFYSVTCNFVEIYNEKITDLLEKKSSSRNKNLRPDYNGQYTIRNWQEARELVTIGLSNRATRATIMNDVSSRSHAVFTIRVSFQPDPSSASLISATVNLVDLAGSEQTGKIATSLEERKEGTSINKSLLHLGRVINKLADLSERVSKLSDKKQIEEMIQSYHIPYRDSVLTSMLQGTLGGTAKTIMIATASPTEKNCSETLSTLRYASRAKIIKSTRSKNKEEGIDDKLESLIEAAIAQRYETRKLKIYLLNRNQGKKEVVKKLLAYTDSKKLDFGKLMKITLFIESQNEMFGKEQVEKVIKKVVEDVSKRLTMKDVSSDYYKATMKVLSLKCLKI</sequence>
<dbReference type="Gene3D" id="3.40.850.10">
    <property type="entry name" value="Kinesin motor domain"/>
    <property type="match status" value="1"/>
</dbReference>
<accession>A0A6A5C1B0</accession>
<feature type="binding site" evidence="3">
    <location>
        <begin position="78"/>
        <end position="85"/>
    </location>
    <ligand>
        <name>ATP</name>
        <dbReference type="ChEBI" id="CHEBI:30616"/>
    </ligand>
</feature>
<comment type="caution">
    <text evidence="6">The sequence shown here is derived from an EMBL/GenBank/DDBJ whole genome shotgun (WGS) entry which is preliminary data.</text>
</comment>
<gene>
    <name evidence="6" type="ORF">FDP41_001336</name>
</gene>
<keyword evidence="7" id="KW-1185">Reference proteome</keyword>
<evidence type="ECO:0000256" key="1">
    <source>
        <dbReference type="ARBA" id="ARBA00022741"/>
    </source>
</evidence>
<name>A0A6A5C1B0_NAEFO</name>
<keyword evidence="2 3" id="KW-0067">ATP-binding</keyword>
<feature type="domain" description="Kinesin motor" evidence="5">
    <location>
        <begin position="1"/>
        <end position="371"/>
    </location>
</feature>
<dbReference type="GO" id="GO:0005871">
    <property type="term" value="C:kinesin complex"/>
    <property type="evidence" value="ECO:0007669"/>
    <property type="project" value="TreeGrafter"/>
</dbReference>
<dbReference type="RefSeq" id="XP_044564381.1">
    <property type="nucleotide sequence ID" value="XM_044703981.1"/>
</dbReference>
<dbReference type="InterPro" id="IPR001752">
    <property type="entry name" value="Kinesin_motor_dom"/>
</dbReference>